<evidence type="ECO:0008006" key="9">
    <source>
        <dbReference type="Google" id="ProtNLM"/>
    </source>
</evidence>
<dbReference type="InterPro" id="IPR007244">
    <property type="entry name" value="Naa35_N"/>
</dbReference>
<evidence type="ECO:0000256" key="2">
    <source>
        <dbReference type="ARBA" id="ARBA00006289"/>
    </source>
</evidence>
<dbReference type="PANTHER" id="PTHR21373:SF0">
    <property type="entry name" value="N-ALPHA-ACETYLTRANSFERASE 35, NATC AUXILIARY SUBUNIT"/>
    <property type="match status" value="1"/>
</dbReference>
<dbReference type="InterPro" id="IPR057982">
    <property type="entry name" value="TPR_NAA35"/>
</dbReference>
<evidence type="ECO:0000259" key="5">
    <source>
        <dbReference type="Pfam" id="PF04112"/>
    </source>
</evidence>
<dbReference type="InterPro" id="IPR057983">
    <property type="entry name" value="NAA35-like_N"/>
</dbReference>
<evidence type="ECO:0000313" key="7">
    <source>
        <dbReference type="EMBL" id="KAK9867014.1"/>
    </source>
</evidence>
<comment type="subcellular location">
    <subcellularLocation>
        <location evidence="1">Cytoplasm</location>
    </subcellularLocation>
</comment>
<comment type="similarity">
    <text evidence="2">Belongs to the MAK10 family.</text>
</comment>
<gene>
    <name evidence="7" type="ORF">WJX84_003646</name>
</gene>
<sequence length="687" mass="75267">MAPGELLHAPSFSLFEAMSAIEIGDPRMDASLAALTSPTAGDLIDSGKVPAQLVDTTLLSILDKQMILEMTWQQGHSLAQTVFTCIYMLRPDRASSMPLLAACCRSSFATCEQVKEFVMSAGICQDEDFQPFCYGLLLDWGRKGQYPAALAALTAAEDEVKASGTTKCLMQALHHLWHPSANAVGTAKRLLQNAAQSLDALGQEVPAGRPDDFVVPGFHPDVNRRLLAPQPPRKVPVLGWKAACQELSRMLADLQAACAVSIVTSLAQLKTFLMAYAGRCMQAYAKREAGALARSVLHWLLRTSAYIVDAPKPATAPSSKAGLSGRGLEPRAGKALPPWVPQPRMLAAAVGLPPDGPTISPEVDMFVEQAVIAVQGWCQGMCLNRARQRRRHRHALPDWAHLYQHALNADLSQGFMDWQTGAGWQWPHPTTDAPDQDLQGPLATWVERETALIMLQHLLLGFELELYQRYELCMIYWYCDYLIGVGLQACKKMGAGIQAAANGRGGVASKPARSNAKPKRSEANDSRRLDLMLESQEMEVERELCQGMLRLCAGLSIAGALPSRPAPFNDEEHLFDQRFSRFNHCARPEPLLHHQYAESADPTGVSAAALFQMAKDNFLCAKRAANFIGRMAAHSKEDLQALDRVATQNTVALMLMSKVLADGKLEHVVTWDFSVHCCYPVLGLKKH</sequence>
<protein>
    <recommendedName>
        <fullName evidence="9">N-alpha-acetyltransferase 35, NatC auxiliary subunit</fullName>
    </recommendedName>
</protein>
<dbReference type="Pfam" id="PF25789">
    <property type="entry name" value="TPR_NAA35"/>
    <property type="match status" value="1"/>
</dbReference>
<dbReference type="PANTHER" id="PTHR21373">
    <property type="entry name" value="GLUCOSE REPRESSIBLE PROTEIN MAK10"/>
    <property type="match status" value="1"/>
</dbReference>
<dbReference type="GO" id="GO:0031417">
    <property type="term" value="C:NatC complex"/>
    <property type="evidence" value="ECO:0007669"/>
    <property type="project" value="InterPro"/>
</dbReference>
<evidence type="ECO:0000256" key="1">
    <source>
        <dbReference type="ARBA" id="ARBA00004496"/>
    </source>
</evidence>
<name>A0AAW1TF76_9CHLO</name>
<dbReference type="Pfam" id="PF04112">
    <property type="entry name" value="Mak10"/>
    <property type="match status" value="1"/>
</dbReference>
<keyword evidence="3" id="KW-0963">Cytoplasm</keyword>
<feature type="domain" description="NAA35-like N-terminal" evidence="5">
    <location>
        <begin position="3"/>
        <end position="93"/>
    </location>
</feature>
<evidence type="ECO:0000256" key="4">
    <source>
        <dbReference type="SAM" id="MobiDB-lite"/>
    </source>
</evidence>
<dbReference type="Proteomes" id="UP001485043">
    <property type="component" value="Unassembled WGS sequence"/>
</dbReference>
<keyword evidence="8" id="KW-1185">Reference proteome</keyword>
<evidence type="ECO:0000313" key="8">
    <source>
        <dbReference type="Proteomes" id="UP001485043"/>
    </source>
</evidence>
<dbReference type="EMBL" id="JALJOV010000117">
    <property type="protein sequence ID" value="KAK9867014.1"/>
    <property type="molecule type" value="Genomic_DNA"/>
</dbReference>
<dbReference type="AlphaFoldDB" id="A0AAW1TF76"/>
<feature type="region of interest" description="Disordered" evidence="4">
    <location>
        <begin position="502"/>
        <end position="527"/>
    </location>
</feature>
<evidence type="ECO:0000259" key="6">
    <source>
        <dbReference type="Pfam" id="PF25789"/>
    </source>
</evidence>
<evidence type="ECO:0000256" key="3">
    <source>
        <dbReference type="ARBA" id="ARBA00022490"/>
    </source>
</evidence>
<proteinExistence type="inferred from homology"/>
<comment type="caution">
    <text evidence="7">The sequence shown here is derived from an EMBL/GenBank/DDBJ whole genome shotgun (WGS) entry which is preliminary data.</text>
</comment>
<feature type="domain" description="NAA35-like TPR repeats" evidence="6">
    <location>
        <begin position="257"/>
        <end position="682"/>
    </location>
</feature>
<reference evidence="7 8" key="1">
    <citation type="journal article" date="2024" name="Nat. Commun.">
        <title>Phylogenomics reveals the evolutionary origins of lichenization in chlorophyte algae.</title>
        <authorList>
            <person name="Puginier C."/>
            <person name="Libourel C."/>
            <person name="Otte J."/>
            <person name="Skaloud P."/>
            <person name="Haon M."/>
            <person name="Grisel S."/>
            <person name="Petersen M."/>
            <person name="Berrin J.G."/>
            <person name="Delaux P.M."/>
            <person name="Dal Grande F."/>
            <person name="Keller J."/>
        </authorList>
    </citation>
    <scope>NUCLEOTIDE SEQUENCE [LARGE SCALE GENOMIC DNA]</scope>
    <source>
        <strain evidence="7 8">SAG 2523</strain>
    </source>
</reference>
<organism evidence="7 8">
    <name type="scientific">Apatococcus fuscideae</name>
    <dbReference type="NCBI Taxonomy" id="2026836"/>
    <lineage>
        <taxon>Eukaryota</taxon>
        <taxon>Viridiplantae</taxon>
        <taxon>Chlorophyta</taxon>
        <taxon>core chlorophytes</taxon>
        <taxon>Trebouxiophyceae</taxon>
        <taxon>Chlorellales</taxon>
        <taxon>Chlorellaceae</taxon>
        <taxon>Apatococcus</taxon>
    </lineage>
</organism>
<accession>A0AAW1TF76</accession>